<comment type="similarity">
    <text evidence="2">Belongs to the D-alanine--D-alanine ligase family.</text>
</comment>
<keyword evidence="4 10" id="KW-0436">Ligase</keyword>
<dbReference type="AlphaFoldDB" id="A0A3B0SAC6"/>
<dbReference type="GO" id="GO:0008716">
    <property type="term" value="F:D-alanine-D-alanine ligase activity"/>
    <property type="evidence" value="ECO:0007669"/>
    <property type="project" value="UniProtKB-EC"/>
</dbReference>
<evidence type="ECO:0000256" key="3">
    <source>
        <dbReference type="ARBA" id="ARBA00022490"/>
    </source>
</evidence>
<evidence type="ECO:0000259" key="9">
    <source>
        <dbReference type="PROSITE" id="PS50975"/>
    </source>
</evidence>
<accession>A0A3B0SAC6</accession>
<evidence type="ECO:0000256" key="2">
    <source>
        <dbReference type="ARBA" id="ARBA00010871"/>
    </source>
</evidence>
<dbReference type="Gene3D" id="3.30.1490.20">
    <property type="entry name" value="ATP-grasp fold, A domain"/>
    <property type="match status" value="1"/>
</dbReference>
<reference evidence="10" key="1">
    <citation type="submission" date="2018-06" db="EMBL/GenBank/DDBJ databases">
        <authorList>
            <person name="Zhirakovskaya E."/>
        </authorList>
    </citation>
    <scope>NUCLEOTIDE SEQUENCE</scope>
</reference>
<sequence length="188" mass="20700">FEAAKRHVLPPPYVVKPNANGSSVGVLIVPKGANSPPQQLATDAWPHSDEVLVETYIAGRELTVTVMGERALCVTEIVVNRDFYNYEAKYLEGGSTHICPAKIEPQFAKIVMNQALIAHQVLGCNGITRSDFRWDEKNNVLRLLEINTQPGMTVTSLVPEQAASCKIAFDDLVEWMAEHANTAIKVKT</sequence>
<dbReference type="Pfam" id="PF07478">
    <property type="entry name" value="Dala_Dala_lig_C"/>
    <property type="match status" value="1"/>
</dbReference>
<dbReference type="PROSITE" id="PS50975">
    <property type="entry name" value="ATP_GRASP"/>
    <property type="match status" value="1"/>
</dbReference>
<feature type="non-terminal residue" evidence="10">
    <location>
        <position position="1"/>
    </location>
</feature>
<dbReference type="GO" id="GO:0005524">
    <property type="term" value="F:ATP binding"/>
    <property type="evidence" value="ECO:0007669"/>
    <property type="project" value="UniProtKB-KW"/>
</dbReference>
<keyword evidence="8" id="KW-0573">Peptidoglycan synthesis</keyword>
<dbReference type="InterPro" id="IPR000291">
    <property type="entry name" value="D-Ala_lig_Van_CS"/>
</dbReference>
<dbReference type="EMBL" id="UOEE01000306">
    <property type="protein sequence ID" value="VAW00943.1"/>
    <property type="molecule type" value="Genomic_DNA"/>
</dbReference>
<feature type="domain" description="ATP-grasp" evidence="9">
    <location>
        <begin position="12"/>
        <end position="178"/>
    </location>
</feature>
<dbReference type="PANTHER" id="PTHR23132:SF23">
    <property type="entry name" value="D-ALANINE--D-ALANINE LIGASE B"/>
    <property type="match status" value="1"/>
</dbReference>
<evidence type="ECO:0000313" key="10">
    <source>
        <dbReference type="EMBL" id="VAW00943.1"/>
    </source>
</evidence>
<dbReference type="GO" id="GO:0009252">
    <property type="term" value="P:peptidoglycan biosynthetic process"/>
    <property type="evidence" value="ECO:0007669"/>
    <property type="project" value="UniProtKB-KW"/>
</dbReference>
<evidence type="ECO:0000256" key="8">
    <source>
        <dbReference type="ARBA" id="ARBA00022984"/>
    </source>
</evidence>
<dbReference type="InterPro" id="IPR011761">
    <property type="entry name" value="ATP-grasp"/>
</dbReference>
<evidence type="ECO:0000256" key="5">
    <source>
        <dbReference type="ARBA" id="ARBA00022741"/>
    </source>
</evidence>
<evidence type="ECO:0000256" key="6">
    <source>
        <dbReference type="ARBA" id="ARBA00022840"/>
    </source>
</evidence>
<dbReference type="GO" id="GO:0046872">
    <property type="term" value="F:metal ion binding"/>
    <property type="evidence" value="ECO:0007669"/>
    <property type="project" value="InterPro"/>
</dbReference>
<evidence type="ECO:0000256" key="1">
    <source>
        <dbReference type="ARBA" id="ARBA00004496"/>
    </source>
</evidence>
<dbReference type="GO" id="GO:0008360">
    <property type="term" value="P:regulation of cell shape"/>
    <property type="evidence" value="ECO:0007669"/>
    <property type="project" value="UniProtKB-KW"/>
</dbReference>
<proteinExistence type="inferred from homology"/>
<evidence type="ECO:0000256" key="4">
    <source>
        <dbReference type="ARBA" id="ARBA00022598"/>
    </source>
</evidence>
<keyword evidence="7" id="KW-0133">Cell shape</keyword>
<dbReference type="InterPro" id="IPR011095">
    <property type="entry name" value="Dala_Dala_lig_C"/>
</dbReference>
<organism evidence="10">
    <name type="scientific">hydrothermal vent metagenome</name>
    <dbReference type="NCBI Taxonomy" id="652676"/>
    <lineage>
        <taxon>unclassified sequences</taxon>
        <taxon>metagenomes</taxon>
        <taxon>ecological metagenomes</taxon>
    </lineage>
</organism>
<keyword evidence="3" id="KW-0963">Cytoplasm</keyword>
<name>A0A3B0SAC6_9ZZZZ</name>
<dbReference type="PROSITE" id="PS00844">
    <property type="entry name" value="DALA_DALA_LIGASE_2"/>
    <property type="match status" value="1"/>
</dbReference>
<keyword evidence="5" id="KW-0547">Nucleotide-binding</keyword>
<dbReference type="SUPFAM" id="SSF56059">
    <property type="entry name" value="Glutathione synthetase ATP-binding domain-like"/>
    <property type="match status" value="1"/>
</dbReference>
<evidence type="ECO:0000256" key="7">
    <source>
        <dbReference type="ARBA" id="ARBA00022960"/>
    </source>
</evidence>
<gene>
    <name evidence="10" type="ORF">MNBD_ALPHA06-500</name>
</gene>
<dbReference type="PANTHER" id="PTHR23132">
    <property type="entry name" value="D-ALANINE--D-ALANINE LIGASE"/>
    <property type="match status" value="1"/>
</dbReference>
<dbReference type="Gene3D" id="3.30.470.20">
    <property type="entry name" value="ATP-grasp fold, B domain"/>
    <property type="match status" value="1"/>
</dbReference>
<keyword evidence="6" id="KW-0067">ATP-binding</keyword>
<dbReference type="EC" id="6.3.2.4" evidence="10"/>
<comment type="subcellular location">
    <subcellularLocation>
        <location evidence="1">Cytoplasm</location>
    </subcellularLocation>
</comment>
<protein>
    <submittedName>
        <fullName evidence="10">D-alanine--D-alanine ligase</fullName>
        <ecNumber evidence="10">6.3.2.4</ecNumber>
    </submittedName>
</protein>
<dbReference type="InterPro" id="IPR013815">
    <property type="entry name" value="ATP_grasp_subdomain_1"/>
</dbReference>
<dbReference type="GO" id="GO:0005737">
    <property type="term" value="C:cytoplasm"/>
    <property type="evidence" value="ECO:0007669"/>
    <property type="project" value="UniProtKB-SubCell"/>
</dbReference>